<proteinExistence type="predicted"/>
<dbReference type="AlphaFoldDB" id="A0A6J4RM69"/>
<organism evidence="1">
    <name type="scientific">uncultured Rubrobacteraceae bacterium</name>
    <dbReference type="NCBI Taxonomy" id="349277"/>
    <lineage>
        <taxon>Bacteria</taxon>
        <taxon>Bacillati</taxon>
        <taxon>Actinomycetota</taxon>
        <taxon>Rubrobacteria</taxon>
        <taxon>Rubrobacterales</taxon>
        <taxon>Rubrobacteraceae</taxon>
        <taxon>environmental samples</taxon>
    </lineage>
</organism>
<dbReference type="Gene3D" id="3.30.1780.10">
    <property type="entry name" value="ornithine cyclodeaminase, domain 1"/>
    <property type="match status" value="1"/>
</dbReference>
<dbReference type="Gene3D" id="3.40.50.720">
    <property type="entry name" value="NAD(P)-binding Rossmann-like Domain"/>
    <property type="match status" value="1"/>
</dbReference>
<dbReference type="InterPro" id="IPR003462">
    <property type="entry name" value="ODC_Mu_crystall"/>
</dbReference>
<name>A0A6J4RM69_9ACTN</name>
<gene>
    <name evidence="1" type="ORF">AVDCRST_MAG02-4567</name>
</gene>
<sequence length="303" mass="31275">MEVLSAKETAARLPYSALADAIREVALARSSGAVHAPPRLALPLPRNGVLLVMPASDRDIAITKLVTVHPGNPGRGLPTIRGEVVVMEAETGTRLGLLDGATVTAHRTAALSLLAARELAPCPEGPLLMVGAGAQGRSHLEAFAEGLGVRKVFVASRTREGAEALATHAQGLGVEAVVVESPEEALPEVDLIVTATTSREPVLPGDVREGTFVAAVGSFEPEAAELPPGLISGAAVVVDTIEGAKEEAGDLIRAEKAGAFRWEGATALEEVLHEGERPTGTVVFKSVGSALWDLAAARAAFPR</sequence>
<dbReference type="PIRSF" id="PIRSF001439">
    <property type="entry name" value="CryM"/>
    <property type="match status" value="1"/>
</dbReference>
<evidence type="ECO:0000313" key="1">
    <source>
        <dbReference type="EMBL" id="CAA9477307.1"/>
    </source>
</evidence>
<dbReference type="EMBL" id="CADCVH010000118">
    <property type="protein sequence ID" value="CAA9477307.1"/>
    <property type="molecule type" value="Genomic_DNA"/>
</dbReference>
<reference evidence="1" key="1">
    <citation type="submission" date="2020-02" db="EMBL/GenBank/DDBJ databases">
        <authorList>
            <person name="Meier V. D."/>
        </authorList>
    </citation>
    <scope>NUCLEOTIDE SEQUENCE</scope>
    <source>
        <strain evidence="1">AVDCRST_MAG02</strain>
    </source>
</reference>
<accession>A0A6J4RM69</accession>
<dbReference type="NCBIfam" id="NF005603">
    <property type="entry name" value="PRK07340.1"/>
    <property type="match status" value="1"/>
</dbReference>
<dbReference type="PANTHER" id="PTHR13812:SF19">
    <property type="entry name" value="KETIMINE REDUCTASE MU-CRYSTALLIN"/>
    <property type="match status" value="1"/>
</dbReference>
<dbReference type="Pfam" id="PF02423">
    <property type="entry name" value="OCD_Mu_crystall"/>
    <property type="match status" value="1"/>
</dbReference>
<dbReference type="SUPFAM" id="SSF51735">
    <property type="entry name" value="NAD(P)-binding Rossmann-fold domains"/>
    <property type="match status" value="1"/>
</dbReference>
<dbReference type="PANTHER" id="PTHR13812">
    <property type="entry name" value="KETIMINE REDUCTASE MU-CRYSTALLIN"/>
    <property type="match status" value="1"/>
</dbReference>
<dbReference type="InterPro" id="IPR036291">
    <property type="entry name" value="NAD(P)-bd_dom_sf"/>
</dbReference>
<dbReference type="InterPro" id="IPR023401">
    <property type="entry name" value="ODC_N"/>
</dbReference>
<protein>
    <submittedName>
        <fullName evidence="1">Ornithine cyclodeaminase-like protein</fullName>
    </submittedName>
</protein>
<dbReference type="GO" id="GO:0005737">
    <property type="term" value="C:cytoplasm"/>
    <property type="evidence" value="ECO:0007669"/>
    <property type="project" value="TreeGrafter"/>
</dbReference>